<dbReference type="Pfam" id="PF12796">
    <property type="entry name" value="Ank_2"/>
    <property type="match status" value="1"/>
</dbReference>
<dbReference type="Proteomes" id="UP000054858">
    <property type="component" value="Unassembled WGS sequence"/>
</dbReference>
<dbReference type="InterPro" id="IPR036770">
    <property type="entry name" value="Ankyrin_rpt-contain_sf"/>
</dbReference>
<keyword evidence="2 3" id="KW-0040">ANK repeat</keyword>
<dbReference type="Gene3D" id="1.25.40.20">
    <property type="entry name" value="Ankyrin repeat-containing domain"/>
    <property type="match status" value="2"/>
</dbReference>
<evidence type="ECO:0000313" key="5">
    <source>
        <dbReference type="EMBL" id="KTD38446.1"/>
    </source>
</evidence>
<feature type="repeat" description="ANK" evidence="3">
    <location>
        <begin position="535"/>
        <end position="567"/>
    </location>
</feature>
<comment type="caution">
    <text evidence="5">The sequence shown here is derived from an EMBL/GenBank/DDBJ whole genome shotgun (WGS) entry which is preliminary data.</text>
</comment>
<dbReference type="AlphaFoldDB" id="A0A0W0X1I3"/>
<dbReference type="PROSITE" id="PS50088">
    <property type="entry name" value="ANK_REPEAT"/>
    <property type="match status" value="1"/>
</dbReference>
<protein>
    <submittedName>
        <fullName evidence="5">Ankyrin repeats (3 copies)</fullName>
    </submittedName>
</protein>
<evidence type="ECO:0000256" key="4">
    <source>
        <dbReference type="SAM" id="MobiDB-lite"/>
    </source>
</evidence>
<dbReference type="PANTHER" id="PTHR24198">
    <property type="entry name" value="ANKYRIN REPEAT AND PROTEIN KINASE DOMAIN-CONTAINING PROTEIN"/>
    <property type="match status" value="1"/>
</dbReference>
<dbReference type="PROSITE" id="PS50297">
    <property type="entry name" value="ANK_REP_REGION"/>
    <property type="match status" value="1"/>
</dbReference>
<dbReference type="SUPFAM" id="SSF48403">
    <property type="entry name" value="Ankyrin repeat"/>
    <property type="match status" value="1"/>
</dbReference>
<reference evidence="5 6" key="1">
    <citation type="submission" date="2015-11" db="EMBL/GenBank/DDBJ databases">
        <title>Genomic analysis of 38 Legionella species identifies large and diverse effector repertoires.</title>
        <authorList>
            <person name="Burstein D."/>
            <person name="Amaro F."/>
            <person name="Zusman T."/>
            <person name="Lifshitz Z."/>
            <person name="Cohen O."/>
            <person name="Gilbert J.A."/>
            <person name="Pupko T."/>
            <person name="Shuman H.A."/>
            <person name="Segal G."/>
        </authorList>
    </citation>
    <scope>NUCLEOTIDE SEQUENCE [LARGE SCALE GENOMIC DNA]</scope>
    <source>
        <strain evidence="5 6">Oak Ridge-10</strain>
    </source>
</reference>
<dbReference type="GO" id="GO:0005737">
    <property type="term" value="C:cytoplasm"/>
    <property type="evidence" value="ECO:0007669"/>
    <property type="project" value="TreeGrafter"/>
</dbReference>
<evidence type="ECO:0000256" key="2">
    <source>
        <dbReference type="ARBA" id="ARBA00023043"/>
    </source>
</evidence>
<proteinExistence type="predicted"/>
<evidence type="ECO:0000256" key="1">
    <source>
        <dbReference type="ARBA" id="ARBA00022737"/>
    </source>
</evidence>
<evidence type="ECO:0000256" key="3">
    <source>
        <dbReference type="PROSITE-ProRule" id="PRU00023"/>
    </source>
</evidence>
<name>A0A0W0X1I3_9GAMM</name>
<dbReference type="PATRIC" id="fig|29423.5.peg.1456"/>
<sequence length="968" mass="108594">MKFTEGQMVQISNALETHISANRSGAEVVLTVGESLLMLIRACKKASVDAEIISKLKVLYLEGIKSEDDKAFITNIKELLADEKQFRVSADPKLVNADPSRRYFETHLAYHMLAPTAEALETEQLQAFTGKLKDNLSRVLANKPKEKAAVELILDGNMHPSLNKYQLEYAEVIYKLKTHDFHGLSPKACDNLCEIAKSTILATLNTQHDHSMPADIYEDSVFTMGMDGRGRKIKREHEHVLTAAKGLIRSTIPLPFTDIAVDGGMKEYEVPLYQDEVDADGQVKRVPVTKIVRDAEGIEKEVPVTVTHTRMVVSPFQRSADQADFMIESQWSQHLFARQTHIYSNGISSTTLAMLRNILMQKREGHPFHGDYFEDYMKAFTALMIYNSGGHSLFEIFEVFKLPQLREIMDATDCSGLLERDELMQQWLFEDQPESFDKAMDETIDYLHTLVNRRILNAQLQSWMSHVGTLKSITTGDVRDVRAGLAIEIEDSSLDLEALTLHRAVLTLDADEFAIAIGATLLAHPELDLNAKNTSGYTAMMVAAQVGKLEHVKILVEYGAKVTNSLKQKNGERGLTALELAIKSEKYPVVEYLLGLKRPDNAKRPALPVKMSNSGSLKERAPALYFACRQGDMRILEAVIKSDPALTLMDKALAILETVQFENLEGAKTLIDLLTPAEFSKLQEETKQQILDKAAERGNVALIDQLLFCMAPKVIDYNSMLQNACKNNYVPMVRSLLSYARDNEVVLMEQVFNHLMIAALANGYYDMAVLAIAYGANPEEISSSGEYLKGFTQYLRTTPPEHFNAFFSDRDREMIEQRAQDIQKAHVNRTSGIWNAFISLLVEFLSKLPFVNLGGYYQKTEVIARIAYQVVTNEAPKKDYEIGYGSAPVGLERESEHLVRSGENYNGNDAARMSASEFGPGRVSRLSMFGLIRKPKLFSYEFEERGENSPGITPEVEEGYEEAPRVTP</sequence>
<dbReference type="SMART" id="SM00248">
    <property type="entry name" value="ANK"/>
    <property type="match status" value="6"/>
</dbReference>
<feature type="region of interest" description="Disordered" evidence="4">
    <location>
        <begin position="943"/>
        <end position="968"/>
    </location>
</feature>
<organism evidence="5 6">
    <name type="scientific">Legionella oakridgensis</name>
    <dbReference type="NCBI Taxonomy" id="29423"/>
    <lineage>
        <taxon>Bacteria</taxon>
        <taxon>Pseudomonadati</taxon>
        <taxon>Pseudomonadota</taxon>
        <taxon>Gammaproteobacteria</taxon>
        <taxon>Legionellales</taxon>
        <taxon>Legionellaceae</taxon>
        <taxon>Legionella</taxon>
    </lineage>
</organism>
<evidence type="ECO:0000313" key="6">
    <source>
        <dbReference type="Proteomes" id="UP000054858"/>
    </source>
</evidence>
<keyword evidence="1" id="KW-0677">Repeat</keyword>
<gene>
    <name evidence="5" type="ORF">Loak_1391</name>
</gene>
<accession>A0A0W0X1I3</accession>
<dbReference type="EMBL" id="LNYP01000028">
    <property type="protein sequence ID" value="KTD38446.1"/>
    <property type="molecule type" value="Genomic_DNA"/>
</dbReference>
<dbReference type="PANTHER" id="PTHR24198:SF165">
    <property type="entry name" value="ANKYRIN REPEAT-CONTAINING PROTEIN-RELATED"/>
    <property type="match status" value="1"/>
</dbReference>
<dbReference type="InterPro" id="IPR002110">
    <property type="entry name" value="Ankyrin_rpt"/>
</dbReference>
<dbReference type="RefSeq" id="WP_025386685.1">
    <property type="nucleotide sequence ID" value="NZ_LCUA01000014.1"/>
</dbReference>